<sequence>MDREPLSGSIGPPLRTALDQARADLLATLSVQVDGLTADAARRAGRAGDVRWWTAALDGPARTLDDAWARRSGPVLRRRAAAAALRHQGAHVTHVTHVPSPSCCGALVAAAGRVLAVAPGRERGAWSVSVLSGSAVWVASVLAAGARVLPAGGPGVLPALAGLVLLVGALVAARVRVVRSARDRALARRVRDAVLLAADHELLRRISDADRGLPEASRAC</sequence>
<protein>
    <submittedName>
        <fullName evidence="2">Uncharacterized protein</fullName>
    </submittedName>
</protein>
<keyword evidence="3" id="KW-1185">Reference proteome</keyword>
<proteinExistence type="predicted"/>
<evidence type="ECO:0000313" key="3">
    <source>
        <dbReference type="Proteomes" id="UP000549695"/>
    </source>
</evidence>
<feature type="transmembrane region" description="Helical" evidence="1">
    <location>
        <begin position="128"/>
        <end position="149"/>
    </location>
</feature>
<keyword evidence="1" id="KW-1133">Transmembrane helix</keyword>
<keyword evidence="1" id="KW-0472">Membrane</keyword>
<name>A0A852W384_PSEA5</name>
<dbReference type="EMBL" id="JACCCZ010000001">
    <property type="protein sequence ID" value="NYG02870.1"/>
    <property type="molecule type" value="Genomic_DNA"/>
</dbReference>
<dbReference type="Proteomes" id="UP000549695">
    <property type="component" value="Unassembled WGS sequence"/>
</dbReference>
<feature type="transmembrane region" description="Helical" evidence="1">
    <location>
        <begin position="155"/>
        <end position="175"/>
    </location>
</feature>
<comment type="caution">
    <text evidence="2">The sequence shown here is derived from an EMBL/GenBank/DDBJ whole genome shotgun (WGS) entry which is preliminary data.</text>
</comment>
<accession>A0A852W384</accession>
<gene>
    <name evidence="2" type="ORF">HDA37_003155</name>
</gene>
<evidence type="ECO:0000256" key="1">
    <source>
        <dbReference type="SAM" id="Phobius"/>
    </source>
</evidence>
<evidence type="ECO:0000313" key="2">
    <source>
        <dbReference type="EMBL" id="NYG02870.1"/>
    </source>
</evidence>
<dbReference type="RefSeq" id="WP_179761505.1">
    <property type="nucleotide sequence ID" value="NZ_BAAAJZ010000003.1"/>
</dbReference>
<dbReference type="AlphaFoldDB" id="A0A852W384"/>
<reference evidence="2 3" key="1">
    <citation type="submission" date="2020-07" db="EMBL/GenBank/DDBJ databases">
        <title>Sequencing the genomes of 1000 actinobacteria strains.</title>
        <authorList>
            <person name="Klenk H.-P."/>
        </authorList>
    </citation>
    <scope>NUCLEOTIDE SEQUENCE [LARGE SCALE GENOMIC DNA]</scope>
    <source>
        <strain evidence="2 3">DSM 44749</strain>
    </source>
</reference>
<organism evidence="2 3">
    <name type="scientific">Pseudonocardia alni</name>
    <name type="common">Amycolata alni</name>
    <dbReference type="NCBI Taxonomy" id="33907"/>
    <lineage>
        <taxon>Bacteria</taxon>
        <taxon>Bacillati</taxon>
        <taxon>Actinomycetota</taxon>
        <taxon>Actinomycetes</taxon>
        <taxon>Pseudonocardiales</taxon>
        <taxon>Pseudonocardiaceae</taxon>
        <taxon>Pseudonocardia</taxon>
    </lineage>
</organism>
<keyword evidence="1" id="KW-0812">Transmembrane</keyword>
<dbReference type="GeneID" id="98052889"/>